<reference evidence="25 26" key="1">
    <citation type="submission" date="2018-12" db="EMBL/GenBank/DDBJ databases">
        <authorList>
            <consortium name="Pathogen Informatics"/>
        </authorList>
    </citation>
    <scope>NUCLEOTIDE SEQUENCE [LARGE SCALE GENOMIC DNA]</scope>
    <source>
        <strain evidence="25 26">NCTC10126</strain>
    </source>
</reference>
<evidence type="ECO:0000256" key="7">
    <source>
        <dbReference type="ARBA" id="ARBA00019373"/>
    </source>
</evidence>
<sequence>MKLFKNRILPGFIFLTLMLVIMIPMAIYGPTNFEARIASYVFSACAFIVLCYEYFKAHHIKWYVNFLFILVILPTVIFPIKNFNELIIFSLKTKREWHSFFIENIARDWFTLLILLGVSIAFTFVEFAERNNMSLEDRFVRAITMMISLYLIIISIKTIQLTLILKWEYTILIFAIPTCCDIFGYLGGSVAGKKWIKQPFAPTISPKKTWEGFIFAILFGISTGLGLILGFKLLNNNIFAQITASIFMPVFAILGDLYFSYIKRINAIKDYSKILLSHGGVLDRFDSVSFSTFFFLISYVIFGL</sequence>
<name>A0A3P8L751_9BACT</name>
<evidence type="ECO:0000256" key="15">
    <source>
        <dbReference type="ARBA" id="ARBA00023136"/>
    </source>
</evidence>
<protein>
    <recommendedName>
        <fullName evidence="7">Phosphatidate cytidylyltransferase</fullName>
        <ecNumber evidence="6">2.7.7.41</ecNumber>
    </recommendedName>
    <alternativeName>
        <fullName evidence="20">CDP-DAG synthase</fullName>
    </alternativeName>
    <alternativeName>
        <fullName evidence="22">CDP-DG synthase</fullName>
    </alternativeName>
    <alternativeName>
        <fullName evidence="18">CDP-diacylglycerol synthase</fullName>
    </alternativeName>
    <alternativeName>
        <fullName evidence="21">CDP-diglyceride pyrophosphorylase</fullName>
    </alternativeName>
    <alternativeName>
        <fullName evidence="23">CDP-diglyceride synthase</fullName>
    </alternativeName>
    <alternativeName>
        <fullName evidence="19">CTP:phosphatidate cytidylyltransferase</fullName>
    </alternativeName>
</protein>
<feature type="transmembrane region" description="Helical" evidence="24">
    <location>
        <begin position="171"/>
        <end position="191"/>
    </location>
</feature>
<feature type="transmembrane region" description="Helical" evidence="24">
    <location>
        <begin position="212"/>
        <end position="232"/>
    </location>
</feature>
<dbReference type="EMBL" id="UZVY01000001">
    <property type="protein sequence ID" value="VDR41975.1"/>
    <property type="molecule type" value="Genomic_DNA"/>
</dbReference>
<evidence type="ECO:0000256" key="20">
    <source>
        <dbReference type="ARBA" id="ARBA00032253"/>
    </source>
</evidence>
<evidence type="ECO:0000256" key="10">
    <source>
        <dbReference type="ARBA" id="ARBA00022679"/>
    </source>
</evidence>
<evidence type="ECO:0000256" key="6">
    <source>
        <dbReference type="ARBA" id="ARBA00012487"/>
    </source>
</evidence>
<keyword evidence="17" id="KW-1208">Phospholipid metabolism</keyword>
<evidence type="ECO:0000256" key="16">
    <source>
        <dbReference type="ARBA" id="ARBA00023209"/>
    </source>
</evidence>
<keyword evidence="11 24" id="KW-0812">Transmembrane</keyword>
<evidence type="ECO:0000256" key="21">
    <source>
        <dbReference type="ARBA" id="ARBA00032396"/>
    </source>
</evidence>
<evidence type="ECO:0000313" key="26">
    <source>
        <dbReference type="Proteomes" id="UP000280036"/>
    </source>
</evidence>
<keyword evidence="12 25" id="KW-0548">Nucleotidyltransferase</keyword>
<comment type="catalytic activity">
    <reaction evidence="1">
        <text>a 1,2-diacyl-sn-glycero-3-phosphate + CTP + H(+) = a CDP-1,2-diacyl-sn-glycerol + diphosphate</text>
        <dbReference type="Rhea" id="RHEA:16229"/>
        <dbReference type="ChEBI" id="CHEBI:15378"/>
        <dbReference type="ChEBI" id="CHEBI:33019"/>
        <dbReference type="ChEBI" id="CHEBI:37563"/>
        <dbReference type="ChEBI" id="CHEBI:58332"/>
        <dbReference type="ChEBI" id="CHEBI:58608"/>
        <dbReference type="EC" id="2.7.7.41"/>
    </reaction>
</comment>
<evidence type="ECO:0000256" key="2">
    <source>
        <dbReference type="ARBA" id="ARBA00004651"/>
    </source>
</evidence>
<feature type="transmembrane region" description="Helical" evidence="24">
    <location>
        <begin position="12"/>
        <end position="31"/>
    </location>
</feature>
<keyword evidence="9" id="KW-0444">Lipid biosynthesis</keyword>
<evidence type="ECO:0000256" key="8">
    <source>
        <dbReference type="ARBA" id="ARBA00022475"/>
    </source>
</evidence>
<dbReference type="PANTHER" id="PTHR46382">
    <property type="entry name" value="PHOSPHATIDATE CYTIDYLYLTRANSFERASE"/>
    <property type="match status" value="1"/>
</dbReference>
<dbReference type="AlphaFoldDB" id="A0A3P8L751"/>
<evidence type="ECO:0000256" key="1">
    <source>
        <dbReference type="ARBA" id="ARBA00001698"/>
    </source>
</evidence>
<feature type="transmembrane region" description="Helical" evidence="24">
    <location>
        <begin position="139"/>
        <end position="159"/>
    </location>
</feature>
<evidence type="ECO:0000256" key="13">
    <source>
        <dbReference type="ARBA" id="ARBA00022989"/>
    </source>
</evidence>
<comment type="subcellular location">
    <subcellularLocation>
        <location evidence="2">Cell membrane</location>
        <topology evidence="2">Multi-pass membrane protein</topology>
    </subcellularLocation>
</comment>
<evidence type="ECO:0000256" key="5">
    <source>
        <dbReference type="ARBA" id="ARBA00010185"/>
    </source>
</evidence>
<evidence type="ECO:0000256" key="17">
    <source>
        <dbReference type="ARBA" id="ARBA00023264"/>
    </source>
</evidence>
<keyword evidence="10 25" id="KW-0808">Transferase</keyword>
<feature type="transmembrane region" description="Helical" evidence="24">
    <location>
        <begin position="281"/>
        <end position="302"/>
    </location>
</feature>
<evidence type="ECO:0000256" key="18">
    <source>
        <dbReference type="ARBA" id="ARBA00029893"/>
    </source>
</evidence>
<keyword evidence="13 24" id="KW-1133">Transmembrane helix</keyword>
<dbReference type="EC" id="2.7.7.41" evidence="6"/>
<feature type="transmembrane region" description="Helical" evidence="24">
    <location>
        <begin position="62"/>
        <end position="80"/>
    </location>
</feature>
<dbReference type="Proteomes" id="UP000280036">
    <property type="component" value="Unassembled WGS sequence"/>
</dbReference>
<dbReference type="PANTHER" id="PTHR46382:SF1">
    <property type="entry name" value="PHOSPHATIDATE CYTIDYLYLTRANSFERASE"/>
    <property type="match status" value="1"/>
</dbReference>
<evidence type="ECO:0000256" key="3">
    <source>
        <dbReference type="ARBA" id="ARBA00005119"/>
    </source>
</evidence>
<evidence type="ECO:0000256" key="12">
    <source>
        <dbReference type="ARBA" id="ARBA00022695"/>
    </source>
</evidence>
<keyword evidence="14" id="KW-0443">Lipid metabolism</keyword>
<feature type="transmembrane region" description="Helical" evidence="24">
    <location>
        <begin position="37"/>
        <end position="55"/>
    </location>
</feature>
<dbReference type="RefSeq" id="WP_126118215.1">
    <property type="nucleotide sequence ID" value="NZ_CP101806.1"/>
</dbReference>
<proteinExistence type="inferred from homology"/>
<comment type="pathway">
    <text evidence="3">Phospholipid metabolism; CDP-diacylglycerol biosynthesis; CDP-diacylglycerol from sn-glycerol 3-phosphate: step 3/3.</text>
</comment>
<evidence type="ECO:0000256" key="23">
    <source>
        <dbReference type="ARBA" id="ARBA00033406"/>
    </source>
</evidence>
<evidence type="ECO:0000256" key="22">
    <source>
        <dbReference type="ARBA" id="ARBA00032743"/>
    </source>
</evidence>
<feature type="transmembrane region" description="Helical" evidence="24">
    <location>
        <begin position="238"/>
        <end position="261"/>
    </location>
</feature>
<gene>
    <name evidence="25" type="primary">cdsA</name>
    <name evidence="25" type="ORF">NCTC10126_00467</name>
</gene>
<organism evidence="25 26">
    <name type="scientific">Mycoplasmopsis caviae</name>
    <dbReference type="NCBI Taxonomy" id="55603"/>
    <lineage>
        <taxon>Bacteria</taxon>
        <taxon>Bacillati</taxon>
        <taxon>Mycoplasmatota</taxon>
        <taxon>Mycoplasmoidales</taxon>
        <taxon>Metamycoplasmataceae</taxon>
        <taxon>Mycoplasmopsis</taxon>
    </lineage>
</organism>
<evidence type="ECO:0000313" key="25">
    <source>
        <dbReference type="EMBL" id="VDR41975.1"/>
    </source>
</evidence>
<keyword evidence="16" id="KW-0594">Phospholipid biosynthesis</keyword>
<keyword evidence="15 24" id="KW-0472">Membrane</keyword>
<dbReference type="OrthoDB" id="9799199at2"/>
<evidence type="ECO:0000256" key="14">
    <source>
        <dbReference type="ARBA" id="ARBA00023098"/>
    </source>
</evidence>
<accession>A0A3P8L751</accession>
<dbReference type="GO" id="GO:0004605">
    <property type="term" value="F:phosphatidate cytidylyltransferase activity"/>
    <property type="evidence" value="ECO:0007669"/>
    <property type="project" value="UniProtKB-EC"/>
</dbReference>
<evidence type="ECO:0000256" key="11">
    <source>
        <dbReference type="ARBA" id="ARBA00022692"/>
    </source>
</evidence>
<evidence type="ECO:0000256" key="19">
    <source>
        <dbReference type="ARBA" id="ARBA00031825"/>
    </source>
</evidence>
<dbReference type="GO" id="GO:0005886">
    <property type="term" value="C:plasma membrane"/>
    <property type="evidence" value="ECO:0007669"/>
    <property type="project" value="UniProtKB-SubCell"/>
</dbReference>
<evidence type="ECO:0000256" key="4">
    <source>
        <dbReference type="ARBA" id="ARBA00005189"/>
    </source>
</evidence>
<comment type="pathway">
    <text evidence="4">Lipid metabolism.</text>
</comment>
<dbReference type="Pfam" id="PF01148">
    <property type="entry name" value="CTP_transf_1"/>
    <property type="match status" value="1"/>
</dbReference>
<evidence type="ECO:0000256" key="24">
    <source>
        <dbReference type="SAM" id="Phobius"/>
    </source>
</evidence>
<evidence type="ECO:0000256" key="9">
    <source>
        <dbReference type="ARBA" id="ARBA00022516"/>
    </source>
</evidence>
<comment type="similarity">
    <text evidence="5">Belongs to the CDS family.</text>
</comment>
<feature type="transmembrane region" description="Helical" evidence="24">
    <location>
        <begin position="109"/>
        <end position="127"/>
    </location>
</feature>
<dbReference type="GO" id="GO:0016024">
    <property type="term" value="P:CDP-diacylglycerol biosynthetic process"/>
    <property type="evidence" value="ECO:0007669"/>
    <property type="project" value="TreeGrafter"/>
</dbReference>
<keyword evidence="8" id="KW-1003">Cell membrane</keyword>